<keyword evidence="4 9" id="KW-0808">Transferase</keyword>
<dbReference type="InterPro" id="IPR027417">
    <property type="entry name" value="P-loop_NTPase"/>
</dbReference>
<evidence type="ECO:0000256" key="5">
    <source>
        <dbReference type="ARBA" id="ARBA00022741"/>
    </source>
</evidence>
<evidence type="ECO:0000256" key="1">
    <source>
        <dbReference type="ARBA" id="ARBA00004875"/>
    </source>
</evidence>
<dbReference type="CDD" id="cd02021">
    <property type="entry name" value="GntK"/>
    <property type="match status" value="1"/>
</dbReference>
<dbReference type="GO" id="GO:0005524">
    <property type="term" value="F:ATP binding"/>
    <property type="evidence" value="ECO:0007669"/>
    <property type="project" value="UniProtKB-KW"/>
</dbReference>
<dbReference type="GO" id="GO:0005737">
    <property type="term" value="C:cytoplasm"/>
    <property type="evidence" value="ECO:0007669"/>
    <property type="project" value="TreeGrafter"/>
</dbReference>
<dbReference type="EC" id="2.7.1.12" evidence="3 9"/>
<comment type="caution">
    <text evidence="10">The sequence shown here is derived from an EMBL/GenBank/DDBJ whole genome shotgun (WGS) entry which is preliminary data.</text>
</comment>
<dbReference type="AlphaFoldDB" id="A0A9W8B7Q2"/>
<keyword evidence="7 9" id="KW-0067">ATP-binding</keyword>
<dbReference type="GO" id="GO:0005975">
    <property type="term" value="P:carbohydrate metabolic process"/>
    <property type="evidence" value="ECO:0007669"/>
    <property type="project" value="InterPro"/>
</dbReference>
<dbReference type="SUPFAM" id="SSF52540">
    <property type="entry name" value="P-loop containing nucleoside triphosphate hydrolases"/>
    <property type="match status" value="1"/>
</dbReference>
<keyword evidence="6 9" id="KW-0418">Kinase</keyword>
<name>A0A9W8B7Q2_9FUNG</name>
<dbReference type="PANTHER" id="PTHR43442">
    <property type="entry name" value="GLUCONOKINASE-RELATED"/>
    <property type="match status" value="1"/>
</dbReference>
<comment type="similarity">
    <text evidence="2 9">Belongs to the gluconokinase GntK/GntV family.</text>
</comment>
<comment type="pathway">
    <text evidence="1 9">Carbohydrate acid metabolism; D-gluconate degradation.</text>
</comment>
<evidence type="ECO:0000256" key="2">
    <source>
        <dbReference type="ARBA" id="ARBA00008420"/>
    </source>
</evidence>
<dbReference type="NCBIfam" id="TIGR01313">
    <property type="entry name" value="therm_gnt_kin"/>
    <property type="match status" value="1"/>
</dbReference>
<dbReference type="Gene3D" id="3.40.50.300">
    <property type="entry name" value="P-loop containing nucleotide triphosphate hydrolases"/>
    <property type="match status" value="1"/>
</dbReference>
<reference evidence="10" key="1">
    <citation type="submission" date="2022-07" db="EMBL/GenBank/DDBJ databases">
        <title>Phylogenomic reconstructions and comparative analyses of Kickxellomycotina fungi.</title>
        <authorList>
            <person name="Reynolds N.K."/>
            <person name="Stajich J.E."/>
            <person name="Barry K."/>
            <person name="Grigoriev I.V."/>
            <person name="Crous P."/>
            <person name="Smith M.E."/>
        </authorList>
    </citation>
    <scope>NUCLEOTIDE SEQUENCE</scope>
    <source>
        <strain evidence="10">RSA 567</strain>
    </source>
</reference>
<dbReference type="InterPro" id="IPR006001">
    <property type="entry name" value="Therm_gnt_kin"/>
</dbReference>
<comment type="catalytic activity">
    <reaction evidence="8 9">
        <text>D-gluconate + ATP = 6-phospho-D-gluconate + ADP + H(+)</text>
        <dbReference type="Rhea" id="RHEA:19433"/>
        <dbReference type="ChEBI" id="CHEBI:15378"/>
        <dbReference type="ChEBI" id="CHEBI:18391"/>
        <dbReference type="ChEBI" id="CHEBI:30616"/>
        <dbReference type="ChEBI" id="CHEBI:58759"/>
        <dbReference type="ChEBI" id="CHEBI:456216"/>
        <dbReference type="EC" id="2.7.1.12"/>
    </reaction>
</comment>
<dbReference type="Pfam" id="PF13671">
    <property type="entry name" value="AAA_33"/>
    <property type="match status" value="1"/>
</dbReference>
<dbReference type="EMBL" id="JANBQB010000002">
    <property type="protein sequence ID" value="KAJ1985307.1"/>
    <property type="molecule type" value="Genomic_DNA"/>
</dbReference>
<evidence type="ECO:0000256" key="9">
    <source>
        <dbReference type="RuleBase" id="RU363066"/>
    </source>
</evidence>
<keyword evidence="5 9" id="KW-0547">Nucleotide-binding</keyword>
<evidence type="ECO:0000256" key="6">
    <source>
        <dbReference type="ARBA" id="ARBA00022777"/>
    </source>
</evidence>
<dbReference type="GO" id="GO:0046316">
    <property type="term" value="F:gluconokinase activity"/>
    <property type="evidence" value="ECO:0007669"/>
    <property type="project" value="UniProtKB-EC"/>
</dbReference>
<organism evidence="10 11">
    <name type="scientific">Dimargaris verticillata</name>
    <dbReference type="NCBI Taxonomy" id="2761393"/>
    <lineage>
        <taxon>Eukaryota</taxon>
        <taxon>Fungi</taxon>
        <taxon>Fungi incertae sedis</taxon>
        <taxon>Zoopagomycota</taxon>
        <taxon>Kickxellomycotina</taxon>
        <taxon>Dimargaritomycetes</taxon>
        <taxon>Dimargaritales</taxon>
        <taxon>Dimargaritaceae</taxon>
        <taxon>Dimargaris</taxon>
    </lineage>
</organism>
<evidence type="ECO:0000256" key="4">
    <source>
        <dbReference type="ARBA" id="ARBA00022679"/>
    </source>
</evidence>
<evidence type="ECO:0000256" key="7">
    <source>
        <dbReference type="ARBA" id="ARBA00022840"/>
    </source>
</evidence>
<proteinExistence type="inferred from homology"/>
<keyword evidence="11" id="KW-1185">Reference proteome</keyword>
<dbReference type="Proteomes" id="UP001151582">
    <property type="component" value="Unassembled WGS sequence"/>
</dbReference>
<dbReference type="OrthoDB" id="275177at2759"/>
<accession>A0A9W8B7Q2</accession>
<evidence type="ECO:0000313" key="10">
    <source>
        <dbReference type="EMBL" id="KAJ1985307.1"/>
    </source>
</evidence>
<evidence type="ECO:0000256" key="8">
    <source>
        <dbReference type="ARBA" id="ARBA00048090"/>
    </source>
</evidence>
<sequence>MRRTGHQVQGPILLVVMGMSASGKSHIGQLLNRELAHQQGLVVTFVEGDDFHSKACVAQMHRGQGLSDAQRWPWLEAIRDHCAAIVSSDIVSHTAIVAHRNRHVVILACSLLKQCYRDYIRELATNASTTADGQHVGVYGRAMLVYLNCSRQELVRRAQSRPHHFANDSLLQSQFDALESPNPKTEEDVVVVDGDQRDMAIVSSILDKFQAIY</sequence>
<dbReference type="PANTHER" id="PTHR43442:SF3">
    <property type="entry name" value="GLUCONOKINASE-RELATED"/>
    <property type="match status" value="1"/>
</dbReference>
<gene>
    <name evidence="10" type="ORF">H4R34_000128</name>
</gene>
<evidence type="ECO:0000256" key="3">
    <source>
        <dbReference type="ARBA" id="ARBA00012054"/>
    </source>
</evidence>
<protein>
    <recommendedName>
        <fullName evidence="3 9">Gluconokinase</fullName>
        <ecNumber evidence="3 9">2.7.1.12</ecNumber>
    </recommendedName>
</protein>
<evidence type="ECO:0000313" key="11">
    <source>
        <dbReference type="Proteomes" id="UP001151582"/>
    </source>
</evidence>